<dbReference type="InterPro" id="IPR015943">
    <property type="entry name" value="WD40/YVTN_repeat-like_dom_sf"/>
</dbReference>
<accession>A0A5C7H8R0</accession>
<feature type="repeat" description="WD" evidence="13">
    <location>
        <begin position="2042"/>
        <end position="2084"/>
    </location>
</feature>
<feature type="compositionally biased region" description="Basic residues" evidence="14">
    <location>
        <begin position="1128"/>
        <end position="1137"/>
    </location>
</feature>
<dbReference type="Pfam" id="PF00742">
    <property type="entry name" value="Homoserine_dh"/>
    <property type="match status" value="2"/>
</dbReference>
<dbReference type="Pfam" id="PF22468">
    <property type="entry name" value="ACT_9"/>
    <property type="match status" value="2"/>
</dbReference>
<feature type="domain" description="Homoserine dehydrogenase catalytic" evidence="15">
    <location>
        <begin position="1716"/>
        <end position="1841"/>
    </location>
</feature>
<dbReference type="PROSITE" id="PS50294">
    <property type="entry name" value="WD_REPEATS_REGION"/>
    <property type="match status" value="1"/>
</dbReference>
<keyword evidence="10" id="KW-0560">Oxidoreductase</keyword>
<keyword evidence="7" id="KW-0418">Kinase</keyword>
<feature type="region of interest" description="Disordered" evidence="14">
    <location>
        <begin position="227"/>
        <end position="259"/>
    </location>
</feature>
<dbReference type="Gene3D" id="3.30.70.260">
    <property type="match status" value="2"/>
</dbReference>
<feature type="compositionally biased region" description="Basic and acidic residues" evidence="14">
    <location>
        <begin position="1138"/>
        <end position="1149"/>
    </location>
</feature>
<keyword evidence="20" id="KW-1185">Reference proteome</keyword>
<feature type="region of interest" description="Disordered" evidence="14">
    <location>
        <begin position="2409"/>
        <end position="2433"/>
    </location>
</feature>
<evidence type="ECO:0000256" key="13">
    <source>
        <dbReference type="PROSITE-ProRule" id="PRU00221"/>
    </source>
</evidence>
<dbReference type="Pfam" id="PF23086">
    <property type="entry name" value="Tudor_Coilin"/>
    <property type="match status" value="2"/>
</dbReference>
<dbReference type="InterPro" id="IPR036291">
    <property type="entry name" value="NAD(P)-bd_dom_sf"/>
</dbReference>
<feature type="domain" description="Coilin tudor" evidence="18">
    <location>
        <begin position="2101"/>
        <end position="2130"/>
    </location>
</feature>
<dbReference type="InterPro" id="IPR056398">
    <property type="entry name" value="Tudor_Coilin"/>
</dbReference>
<dbReference type="SUPFAM" id="SSF81606">
    <property type="entry name" value="PP2C-like"/>
    <property type="match status" value="1"/>
</dbReference>
<keyword evidence="11" id="KW-0486">Methionine biosynthesis</keyword>
<dbReference type="Gene3D" id="3.40.1160.10">
    <property type="entry name" value="Acetylglutamate kinase-like"/>
    <property type="match status" value="1"/>
</dbReference>
<dbReference type="GO" id="GO:0009090">
    <property type="term" value="P:homoserine biosynthetic process"/>
    <property type="evidence" value="ECO:0007669"/>
    <property type="project" value="TreeGrafter"/>
</dbReference>
<dbReference type="Gene3D" id="2.130.10.10">
    <property type="entry name" value="YVTN repeat-like/Quinoprotein amine dehydrogenase"/>
    <property type="match status" value="3"/>
</dbReference>
<keyword evidence="13" id="KW-0853">WD repeat</keyword>
<feature type="domain" description="Coilin N-terminal" evidence="16">
    <location>
        <begin position="732"/>
        <end position="826"/>
    </location>
</feature>
<feature type="compositionally biased region" description="Basic and acidic residues" evidence="14">
    <location>
        <begin position="2413"/>
        <end position="2427"/>
    </location>
</feature>
<dbReference type="SUPFAM" id="SSF50978">
    <property type="entry name" value="WD40 repeat-like"/>
    <property type="match status" value="2"/>
</dbReference>
<evidence type="ECO:0000256" key="1">
    <source>
        <dbReference type="ARBA" id="ARBA00001920"/>
    </source>
</evidence>
<dbReference type="InterPro" id="IPR036457">
    <property type="entry name" value="PPM-type-like_dom_sf"/>
</dbReference>
<feature type="compositionally biased region" description="Basic and acidic residues" evidence="14">
    <location>
        <begin position="171"/>
        <end position="187"/>
    </location>
</feature>
<feature type="domain" description="Coilin N-terminal" evidence="16">
    <location>
        <begin position="2213"/>
        <end position="2426"/>
    </location>
</feature>
<dbReference type="GO" id="GO:0009086">
    <property type="term" value="P:methionine biosynthetic process"/>
    <property type="evidence" value="ECO:0007669"/>
    <property type="project" value="UniProtKB-KW"/>
</dbReference>
<evidence type="ECO:0000256" key="11">
    <source>
        <dbReference type="ARBA" id="ARBA00023167"/>
    </source>
</evidence>
<feature type="domain" description="Coilin N-terminal" evidence="16">
    <location>
        <begin position="44"/>
        <end position="263"/>
    </location>
</feature>
<feature type="compositionally biased region" description="Polar residues" evidence="14">
    <location>
        <begin position="2598"/>
        <end position="2611"/>
    </location>
</feature>
<gene>
    <name evidence="19" type="ORF">EZV62_022682</name>
</gene>
<protein>
    <submittedName>
        <fullName evidence="19">Uncharacterized protein</fullName>
    </submittedName>
</protein>
<evidence type="ECO:0000256" key="8">
    <source>
        <dbReference type="ARBA" id="ARBA00022840"/>
    </source>
</evidence>
<dbReference type="InterPro" id="IPR001680">
    <property type="entry name" value="WD40_rpt"/>
</dbReference>
<feature type="region of interest" description="Disordered" evidence="14">
    <location>
        <begin position="1122"/>
        <end position="1157"/>
    </location>
</feature>
<evidence type="ECO:0000259" key="17">
    <source>
        <dbReference type="Pfam" id="PF22468"/>
    </source>
</evidence>
<dbReference type="InterPro" id="IPR001342">
    <property type="entry name" value="HDH_cat"/>
</dbReference>
<reference evidence="20" key="1">
    <citation type="journal article" date="2019" name="Gigascience">
        <title>De novo genome assembly of the endangered Acer yangbiense, a plant species with extremely small populations endemic to Yunnan Province, China.</title>
        <authorList>
            <person name="Yang J."/>
            <person name="Wariss H.M."/>
            <person name="Tao L."/>
            <person name="Zhang R."/>
            <person name="Yun Q."/>
            <person name="Hollingsworth P."/>
            <person name="Dao Z."/>
            <person name="Luo G."/>
            <person name="Guo H."/>
            <person name="Ma Y."/>
            <person name="Sun W."/>
        </authorList>
    </citation>
    <scope>NUCLEOTIDE SEQUENCE [LARGE SCALE GENOMIC DNA]</scope>
    <source>
        <strain evidence="20">cv. Malutang</strain>
    </source>
</reference>
<feature type="compositionally biased region" description="Basic and acidic residues" evidence="14">
    <location>
        <begin position="2585"/>
        <end position="2595"/>
    </location>
</feature>
<evidence type="ECO:0000256" key="2">
    <source>
        <dbReference type="ARBA" id="ARBA00005056"/>
    </source>
</evidence>
<keyword evidence="5" id="KW-0791">Threonine biosynthesis</keyword>
<feature type="domain" description="Homoserine dehydrogenase catalytic" evidence="15">
    <location>
        <begin position="427"/>
        <end position="608"/>
    </location>
</feature>
<dbReference type="Gene3D" id="3.30.360.10">
    <property type="entry name" value="Dihydrodipicolinate Reductase, domain 2"/>
    <property type="match status" value="2"/>
</dbReference>
<dbReference type="SMART" id="SM00320">
    <property type="entry name" value="WD40"/>
    <property type="match status" value="5"/>
</dbReference>
<evidence type="ECO:0000256" key="12">
    <source>
        <dbReference type="ARBA" id="ARBA00048841"/>
    </source>
</evidence>
<evidence type="ECO:0000259" key="18">
    <source>
        <dbReference type="Pfam" id="PF23086"/>
    </source>
</evidence>
<evidence type="ECO:0000313" key="19">
    <source>
        <dbReference type="EMBL" id="TXG53513.1"/>
    </source>
</evidence>
<dbReference type="SUPFAM" id="SSF53633">
    <property type="entry name" value="Carbamate kinase-like"/>
    <property type="match status" value="1"/>
</dbReference>
<dbReference type="SUPFAM" id="SSF55347">
    <property type="entry name" value="Glyceraldehyde-3-phosphate dehydrogenase-like, C-terminal domain"/>
    <property type="match status" value="2"/>
</dbReference>
<dbReference type="Pfam" id="PF15862">
    <property type="entry name" value="Coilin_N"/>
    <property type="match status" value="3"/>
</dbReference>
<evidence type="ECO:0000256" key="7">
    <source>
        <dbReference type="ARBA" id="ARBA00022777"/>
    </source>
</evidence>
<keyword evidence="9" id="KW-0521">NADP</keyword>
<feature type="domain" description="Coilin tudor" evidence="18">
    <location>
        <begin position="851"/>
        <end position="885"/>
    </location>
</feature>
<dbReference type="FunFam" id="3.30.360.10:FF:000006">
    <property type="entry name" value="Bifunctional aspartokinase/homoserine dehydrogenase"/>
    <property type="match status" value="1"/>
</dbReference>
<dbReference type="OrthoDB" id="67851at2759"/>
<dbReference type="UniPathway" id="UPA00051">
    <property type="reaction ID" value="UER00465"/>
</dbReference>
<feature type="domain" description="Aspartokinase ACT" evidence="17">
    <location>
        <begin position="1529"/>
        <end position="1591"/>
    </location>
</feature>
<feature type="region of interest" description="Disordered" evidence="14">
    <location>
        <begin position="1430"/>
        <end position="1452"/>
    </location>
</feature>
<sequence>MPSDRPQQHHACGKGITTLKDSRRQRRQVNACFRREMETEIEIVRLRLVFKNHHILSKSQRKEGLAKSWFLFKPKLHKTISDLSAYLLHIFGLHHSCPHGLLLSMDGFALLPFESTCVLKDKDVCEKEAGVSAEIDDLDNGLEIVKLLANEEFDKETGGYESEFEEDEHEESLHALDLEDKPVVDKVSKKRKALNSKKLQGSKRKKSKLASAKESLDIEDVENDVHVVKSGNSHRVHKKNQVKKDKSSNVQKSSSPEIDETNNCIMRKAKRTGKAGVPCTAYAIFGAVKDVGANASSEHSVCFAVPEKEVKAVAEALQSRFRKALDVFPRWSLANINVCAIAQGYSEYNITVVIKREDCIRARRAVHSRFYLSRTTKAMGIIGPGLIGATLLNQLRGQAAILKEEFNIELCVMGITGSEIMLLSDIGTLSYLFINFVGTQTFSEVVSEAKAAGHTEPDPRDNLSGTDVARKVIILARESGLKLELADLPVQSLVPEPFKSKKQYFSFLDSIEVCASVGEFMEKLPQFDQDLAKERQQAEDAGEVLRYVGEVDAINKKGIVELRRYKKDHPFALLSGSDNIIAFTTTRYKEQPLIVRGSGTGAQVTASGEKEPTEVHCPVVEMPTRCKLSCLSWSKCTKSQISSSDYEGIVTVLDSTTSQNVMEYEEHEKRASSVDFSCSEPAMLVSGSDDCKHCVVISLVTCKAVIDLSLSACVTAIQVVLEGEMETEIERVQLRLVFENHHILSKSQQKEGLAKSWFLFKPKLHKTISDLSAYLLHIFGLQHSCPHGLLLSMDGFALPPFESTCVLKDKDVAWSIKLLASVVEYEEHEKRASGVDFSCSEASMLVFGSDDRKVGDVIAYRLIELSSCWTAEPTSFRVGKISWISGRLFLNGSSVVASLFTQQGKKGTDQDAMLVWENFASRKDTVFCGVFDGHGPMVTWEISLNAAGSINSEDTAFVSADNFTILEDGCIWQSSNFIETAKFRRGDEDGDRESAVAFSVREPSQTGQVTAEGRTRLKLMDGFALPPFESTCVLKDKDNLPANEEFDKEIGGYESEFEEDEHEESGDALDLEDTPVVDKVSKKWKASNSNKLQGSKRIKSKLASAKESVDLEDVENDVHVVKSGNSHCVHKKNRVKKDKSSDVQGEPEKSSPPAIDETNNCIMRKAKSVVFNLSVATEGSQQPDSSCGSDDDFVPVVIRPGHIRFEVPGKGDADQAVQQNYTPVRDGFYSSETELSMGSITSEDVLREISLNAAGSINSEDTAFVSADNFTLLEDGCSNQRSCGVGGDEDGDRESAVAFSVREPSQTGQVTAEGRTRLKLMDGFALPPFESTCILKDKDVVCVRKKVGVSAEIDDLDIGLEIVKLLANEEFDKEADLEDTNVSKKWKALKVSRKKSKLAGAKESLDLEDVENDVHVVKSGNYHCIHKKNHVKKDKSSNVQGEPEKSSSPQIDETNNCIMRKAKSFFDIFITIGMDLCSFCRWGEFSEAVILKKLSYQEAWEMSYFGANVLHPRTIIPVMRYANYNLALVNIEGTGMAGVPCTANAIFGAVKDVGANVIMISQVHSSSETSSEHSVCFAVPEKEVKAVAEALQFYLSRTTKAMGIIGPGLIGATLLDQLRGQTAVLKEEFNIDLRVMGITGSETMLLSDMGIDLLRWRELLKEKGEVADLEKFTHHVCGNHFIPNTVFVDLFKIESSSMEIIHTHYFYEATVGAGFPIISTLRGLLETGDKVLHIEGMFSGTLSYLFNNFVGTQTFSEVVSEAKAAGYTEPDPRDNQSGTDVARKVIILARESGLKLELADLPVQSLVPEPFKSKKQYFSFLDSTEACASAGEFMEKLPQFDQDLAKERQQAEDAGEFDFDNELFATAGVSSCIKIFEFSTVSIGHDSLGCTQMRSHHSFKALCCKALIDLSISASVIAIQVFTKSQIASSDYEGIVTVLDATTSQNVMEYEEHEKRASSVDFSCSEPAMLVSGSDDCKFLQSTVLLFSLVTCKAVIDLSLSACVTAIQVMDGFALPPFESTCVLKDKDVAWSIKLLASVVEYEEHEKRASSVDFSCSEASMLVSGSDDRKVKIWCTRQEASVPSIDMKANICSVSIIPDPVGDVIAYRLIELSSCWTAEPTSFRVGKISWEVVLEWIECGCFTLYQTRQKGNEPRCHACLGVSITGEDVLREISLNAAGSINSEDTAFVSADNFTILEDGCSMQIMETEIERVQLRLVFENHHILSKSQRKEGLAKSLFLFKPKLHKTISDLSAYLLHIFGLQHYCPHGLLLSVDGFALPPFESTYVLKVKAVVGVRKKVRVSAEIDDLDNGLEILKLLANEEFDKETGGVNLKRMNMRSLCMHWIWKIHLLWTKFPRKGRLQIRINFRAQSMRIKSKLASAKESVDLEDVENDVHVAKSGNSHCIHKKNRVKDKSSDVQGEPKKSSPPDIDETNNCIMRKVKRSLESLKYDVSSMYMCVFFTYSACLLICKLSKNRGIDELVFTTYFCQLKPKLPSRSARRKKANRRWLREQAKIEKLELLQKEILSKDNQQSLDRDDRTHEHQQPNETSHDKDSEKLSEGQQPDSSCGSDDDFVPVVIRPGHIRFEVPGKGDADQAVQQNHTPVWNGITSKKKGQNWGTEKASFS</sequence>
<dbReference type="PANTHER" id="PTHR43070:SF5">
    <property type="entry name" value="HOMOSERINE DEHYDROGENASE"/>
    <property type="match status" value="1"/>
</dbReference>
<evidence type="ECO:0000259" key="15">
    <source>
        <dbReference type="Pfam" id="PF00742"/>
    </source>
</evidence>
<evidence type="ECO:0000259" key="16">
    <source>
        <dbReference type="Pfam" id="PF15862"/>
    </source>
</evidence>
<dbReference type="SUPFAM" id="SSF55021">
    <property type="entry name" value="ACT-like"/>
    <property type="match status" value="2"/>
</dbReference>
<dbReference type="InterPro" id="IPR036322">
    <property type="entry name" value="WD40_repeat_dom_sf"/>
</dbReference>
<dbReference type="GO" id="GO:0004412">
    <property type="term" value="F:homoserine dehydrogenase activity"/>
    <property type="evidence" value="ECO:0007669"/>
    <property type="project" value="UniProtKB-EC"/>
</dbReference>
<evidence type="ECO:0000256" key="10">
    <source>
        <dbReference type="ARBA" id="ARBA00023002"/>
    </source>
</evidence>
<dbReference type="EMBL" id="VAHF01000010">
    <property type="protein sequence ID" value="TXG53513.1"/>
    <property type="molecule type" value="Genomic_DNA"/>
</dbReference>
<evidence type="ECO:0000256" key="14">
    <source>
        <dbReference type="SAM" id="MobiDB-lite"/>
    </source>
</evidence>
<feature type="region of interest" description="Disordered" evidence="14">
    <location>
        <begin position="1055"/>
        <end position="1074"/>
    </location>
</feature>
<proteinExistence type="predicted"/>
<keyword evidence="7" id="KW-0808">Transferase</keyword>
<dbReference type="InterPro" id="IPR054352">
    <property type="entry name" value="ACT_Aspartokinase"/>
</dbReference>
<dbReference type="UniPathway" id="UPA00050">
    <property type="reaction ID" value="UER00063"/>
</dbReference>
<evidence type="ECO:0000256" key="9">
    <source>
        <dbReference type="ARBA" id="ARBA00022857"/>
    </source>
</evidence>
<evidence type="ECO:0000256" key="4">
    <source>
        <dbReference type="ARBA" id="ARBA00022605"/>
    </source>
</evidence>
<feature type="compositionally biased region" description="Polar residues" evidence="14">
    <location>
        <begin position="2561"/>
        <end position="2570"/>
    </location>
</feature>
<feature type="compositionally biased region" description="Polar residues" evidence="14">
    <location>
        <begin position="2618"/>
        <end position="2627"/>
    </location>
</feature>
<dbReference type="InterPro" id="IPR036393">
    <property type="entry name" value="AceGlu_kinase-like_sf"/>
</dbReference>
<keyword evidence="6" id="KW-0547">Nucleotide-binding</keyword>
<dbReference type="Proteomes" id="UP000323000">
    <property type="component" value="Chromosome 10"/>
</dbReference>
<comment type="cofactor">
    <cofactor evidence="1">
        <name>a metal cation</name>
        <dbReference type="ChEBI" id="CHEBI:25213"/>
    </cofactor>
</comment>
<dbReference type="PANTHER" id="PTHR43070">
    <property type="match status" value="1"/>
</dbReference>
<evidence type="ECO:0000256" key="6">
    <source>
        <dbReference type="ARBA" id="ARBA00022741"/>
    </source>
</evidence>
<evidence type="ECO:0000256" key="3">
    <source>
        <dbReference type="ARBA" id="ARBA00005062"/>
    </source>
</evidence>
<keyword evidence="4" id="KW-0028">Amino-acid biosynthesis</keyword>
<feature type="compositionally biased region" description="Basic residues" evidence="14">
    <location>
        <begin position="188"/>
        <end position="208"/>
    </location>
</feature>
<organism evidence="19 20">
    <name type="scientific">Acer yangbiense</name>
    <dbReference type="NCBI Taxonomy" id="1000413"/>
    <lineage>
        <taxon>Eukaryota</taxon>
        <taxon>Viridiplantae</taxon>
        <taxon>Streptophyta</taxon>
        <taxon>Embryophyta</taxon>
        <taxon>Tracheophyta</taxon>
        <taxon>Spermatophyta</taxon>
        <taxon>Magnoliopsida</taxon>
        <taxon>eudicotyledons</taxon>
        <taxon>Gunneridae</taxon>
        <taxon>Pentapetalae</taxon>
        <taxon>rosids</taxon>
        <taxon>malvids</taxon>
        <taxon>Sapindales</taxon>
        <taxon>Sapindaceae</taxon>
        <taxon>Hippocastanoideae</taxon>
        <taxon>Acereae</taxon>
        <taxon>Acer</taxon>
    </lineage>
</organism>
<comment type="pathway">
    <text evidence="3">Amino-acid biosynthesis; L-methionine biosynthesis via de novo pathway; L-homoserine from L-aspartate: step 3/3.</text>
</comment>
<feature type="compositionally biased region" description="Basic and acidic residues" evidence="14">
    <location>
        <begin position="2535"/>
        <end position="2560"/>
    </location>
</feature>
<comment type="caution">
    <text evidence="19">The sequence shown here is derived from an EMBL/GenBank/DDBJ whole genome shotgun (WGS) entry which is preliminary data.</text>
</comment>
<dbReference type="SUPFAM" id="SSF51735">
    <property type="entry name" value="NAD(P)-binding Rossmann-fold domains"/>
    <property type="match status" value="1"/>
</dbReference>
<dbReference type="GO" id="GO:0016301">
    <property type="term" value="F:kinase activity"/>
    <property type="evidence" value="ECO:0007669"/>
    <property type="project" value="UniProtKB-KW"/>
</dbReference>
<evidence type="ECO:0000256" key="5">
    <source>
        <dbReference type="ARBA" id="ARBA00022697"/>
    </source>
</evidence>
<dbReference type="GO" id="GO:0009088">
    <property type="term" value="P:threonine biosynthetic process"/>
    <property type="evidence" value="ECO:0007669"/>
    <property type="project" value="UniProtKB-UniPathway"/>
</dbReference>
<dbReference type="InterPro" id="IPR031722">
    <property type="entry name" value="Coilin_N"/>
</dbReference>
<keyword evidence="8" id="KW-0067">ATP-binding</keyword>
<evidence type="ECO:0000313" key="20">
    <source>
        <dbReference type="Proteomes" id="UP000323000"/>
    </source>
</evidence>
<feature type="region of interest" description="Disordered" evidence="14">
    <location>
        <begin position="156"/>
        <end position="213"/>
    </location>
</feature>
<feature type="domain" description="Aspartokinase ACT" evidence="17">
    <location>
        <begin position="333"/>
        <end position="370"/>
    </location>
</feature>
<comment type="pathway">
    <text evidence="2">Amino-acid biosynthesis; L-threonine biosynthesis; L-threonine from L-aspartate: step 3/5.</text>
</comment>
<dbReference type="Gene3D" id="3.40.50.720">
    <property type="entry name" value="NAD(P)-binding Rossmann-like Domain"/>
    <property type="match status" value="2"/>
</dbReference>
<dbReference type="InterPro" id="IPR045865">
    <property type="entry name" value="ACT-like_dom_sf"/>
</dbReference>
<dbReference type="PROSITE" id="PS50082">
    <property type="entry name" value="WD_REPEATS_2"/>
    <property type="match status" value="1"/>
</dbReference>
<feature type="compositionally biased region" description="Polar residues" evidence="14">
    <location>
        <begin position="248"/>
        <end position="259"/>
    </location>
</feature>
<feature type="compositionally biased region" description="Basic residues" evidence="14">
    <location>
        <begin position="232"/>
        <end position="241"/>
    </location>
</feature>
<dbReference type="GO" id="GO:0005524">
    <property type="term" value="F:ATP binding"/>
    <property type="evidence" value="ECO:0007669"/>
    <property type="project" value="UniProtKB-KW"/>
</dbReference>
<dbReference type="Gene3D" id="3.60.40.10">
    <property type="entry name" value="PPM-type phosphatase domain"/>
    <property type="match status" value="1"/>
</dbReference>
<comment type="catalytic activity">
    <reaction evidence="12">
        <text>L-homoserine + NADP(+) = L-aspartate 4-semialdehyde + NADPH + H(+)</text>
        <dbReference type="Rhea" id="RHEA:15761"/>
        <dbReference type="ChEBI" id="CHEBI:15378"/>
        <dbReference type="ChEBI" id="CHEBI:57476"/>
        <dbReference type="ChEBI" id="CHEBI:57783"/>
        <dbReference type="ChEBI" id="CHEBI:58349"/>
        <dbReference type="ChEBI" id="CHEBI:537519"/>
        <dbReference type="EC" id="1.1.1.3"/>
    </reaction>
    <physiologicalReaction direction="right-to-left" evidence="12">
        <dbReference type="Rhea" id="RHEA:15763"/>
    </physiologicalReaction>
</comment>
<dbReference type="InterPro" id="IPR011147">
    <property type="entry name" value="Bifunc_Aspkin/hSer_DH"/>
</dbReference>
<dbReference type="Pfam" id="PF00400">
    <property type="entry name" value="WD40"/>
    <property type="match status" value="1"/>
</dbReference>
<name>A0A5C7H8R0_9ROSI</name>
<feature type="region of interest" description="Disordered" evidence="14">
    <location>
        <begin position="2530"/>
        <end position="2627"/>
    </location>
</feature>